<name>A0A914S172_PAREQ</name>
<evidence type="ECO:0000313" key="1">
    <source>
        <dbReference type="Proteomes" id="UP000887564"/>
    </source>
</evidence>
<accession>A0A914S172</accession>
<proteinExistence type="predicted"/>
<keyword evidence="1" id="KW-1185">Reference proteome</keyword>
<organism evidence="1 2">
    <name type="scientific">Parascaris equorum</name>
    <name type="common">Equine roundworm</name>
    <dbReference type="NCBI Taxonomy" id="6256"/>
    <lineage>
        <taxon>Eukaryota</taxon>
        <taxon>Metazoa</taxon>
        <taxon>Ecdysozoa</taxon>
        <taxon>Nematoda</taxon>
        <taxon>Chromadorea</taxon>
        <taxon>Rhabditida</taxon>
        <taxon>Spirurina</taxon>
        <taxon>Ascaridomorpha</taxon>
        <taxon>Ascaridoidea</taxon>
        <taxon>Ascarididae</taxon>
        <taxon>Parascaris</taxon>
    </lineage>
</organism>
<evidence type="ECO:0000313" key="2">
    <source>
        <dbReference type="WBParaSite" id="PEQ_0001089401-mRNA-1"/>
    </source>
</evidence>
<dbReference type="WBParaSite" id="PEQ_0001089401-mRNA-1">
    <property type="protein sequence ID" value="PEQ_0001089401-mRNA-1"/>
    <property type="gene ID" value="PEQ_0001089401"/>
</dbReference>
<reference evidence="2" key="1">
    <citation type="submission" date="2022-11" db="UniProtKB">
        <authorList>
            <consortium name="WormBaseParasite"/>
        </authorList>
    </citation>
    <scope>IDENTIFICATION</scope>
</reference>
<dbReference type="Proteomes" id="UP000887564">
    <property type="component" value="Unplaced"/>
</dbReference>
<dbReference type="AlphaFoldDB" id="A0A914S172"/>
<protein>
    <submittedName>
        <fullName evidence="2">Uncharacterized protein</fullName>
    </submittedName>
</protein>
<sequence length="33" mass="3736">MNNDINSEQISEHIFLIKIVVVANSHINSIKSK</sequence>